<dbReference type="RefSeq" id="WP_058123532.1">
    <property type="nucleotide sequence ID" value="NZ_CYRX01000026.1"/>
</dbReference>
<sequence>MKITALSTLAFALLMPVIALAQGTSVGFGGGGHDTDAQVEIAADSLSIDQATGRATLLGNVLVAQDTLRLTANEVIVDYADQDGRRTIQSLSAAGDVLIVAGPDAAEGQTAVYTIGSGEIVMTGKVLLTQGDNALAGERLVVNLASGAGTVSGRVRTVLQVSE</sequence>
<keyword evidence="1 2" id="KW-0732">Signal</keyword>
<protein>
    <submittedName>
        <fullName evidence="4">Lipopolysaccharide transport periplasmic protein LptA</fullName>
    </submittedName>
</protein>
<dbReference type="EMBL" id="CYRX01000026">
    <property type="protein sequence ID" value="CUH60603.1"/>
    <property type="molecule type" value="Genomic_DNA"/>
</dbReference>
<dbReference type="GO" id="GO:0030288">
    <property type="term" value="C:outer membrane-bounded periplasmic space"/>
    <property type="evidence" value="ECO:0007669"/>
    <property type="project" value="TreeGrafter"/>
</dbReference>
<evidence type="ECO:0000313" key="4">
    <source>
        <dbReference type="EMBL" id="CUH60603.1"/>
    </source>
</evidence>
<organism evidence="4 5">
    <name type="scientific">Thalassobacter stenotrophicus</name>
    <dbReference type="NCBI Taxonomy" id="266809"/>
    <lineage>
        <taxon>Bacteria</taxon>
        <taxon>Pseudomonadati</taxon>
        <taxon>Pseudomonadota</taxon>
        <taxon>Alphaproteobacteria</taxon>
        <taxon>Rhodobacterales</taxon>
        <taxon>Roseobacteraceae</taxon>
        <taxon>Thalassobacter</taxon>
    </lineage>
</organism>
<evidence type="ECO:0000259" key="3">
    <source>
        <dbReference type="Pfam" id="PF03968"/>
    </source>
</evidence>
<evidence type="ECO:0000256" key="1">
    <source>
        <dbReference type="ARBA" id="ARBA00022729"/>
    </source>
</evidence>
<feature type="chain" id="PRO_5006062093" evidence="2">
    <location>
        <begin position="22"/>
        <end position="163"/>
    </location>
</feature>
<dbReference type="AlphaFoldDB" id="A0A0P1EZE3"/>
<reference evidence="4 5" key="1">
    <citation type="submission" date="2015-09" db="EMBL/GenBank/DDBJ databases">
        <authorList>
            <consortium name="Swine Surveillance"/>
        </authorList>
    </citation>
    <scope>NUCLEOTIDE SEQUENCE [LARGE SCALE GENOMIC DNA]</scope>
    <source>
        <strain evidence="4 5">CECT 5294</strain>
    </source>
</reference>
<dbReference type="PANTHER" id="PTHR36504:SF1">
    <property type="entry name" value="LIPOPOLYSACCHARIDE EXPORT SYSTEM PROTEIN LPTA"/>
    <property type="match status" value="1"/>
</dbReference>
<evidence type="ECO:0000256" key="2">
    <source>
        <dbReference type="SAM" id="SignalP"/>
    </source>
</evidence>
<dbReference type="Proteomes" id="UP000051298">
    <property type="component" value="Unassembled WGS sequence"/>
</dbReference>
<dbReference type="InterPro" id="IPR052037">
    <property type="entry name" value="LPS_export_LptA"/>
</dbReference>
<gene>
    <name evidence="4" type="ORF">THS5294_01898</name>
</gene>
<evidence type="ECO:0000313" key="5">
    <source>
        <dbReference type="Proteomes" id="UP000051298"/>
    </source>
</evidence>
<dbReference type="PANTHER" id="PTHR36504">
    <property type="entry name" value="LIPOPOLYSACCHARIDE EXPORT SYSTEM PROTEIN LPTA"/>
    <property type="match status" value="1"/>
</dbReference>
<accession>A0A0P1EZE3</accession>
<dbReference type="STRING" id="266809.PM03_13720"/>
<dbReference type="Gene3D" id="2.60.450.10">
    <property type="entry name" value="Lipopolysaccharide (LPS) transport protein A like domain"/>
    <property type="match status" value="1"/>
</dbReference>
<dbReference type="GO" id="GO:0017089">
    <property type="term" value="F:glycolipid transfer activity"/>
    <property type="evidence" value="ECO:0007669"/>
    <property type="project" value="TreeGrafter"/>
</dbReference>
<proteinExistence type="predicted"/>
<feature type="signal peptide" evidence="2">
    <location>
        <begin position="1"/>
        <end position="21"/>
    </location>
</feature>
<dbReference type="Pfam" id="PF03968">
    <property type="entry name" value="LptD_N"/>
    <property type="match status" value="1"/>
</dbReference>
<dbReference type="eggNOG" id="COG1934">
    <property type="taxonomic scope" value="Bacteria"/>
</dbReference>
<dbReference type="GO" id="GO:0015920">
    <property type="term" value="P:lipopolysaccharide transport"/>
    <property type="evidence" value="ECO:0007669"/>
    <property type="project" value="TreeGrafter"/>
</dbReference>
<dbReference type="InterPro" id="IPR005653">
    <property type="entry name" value="OstA-like_N"/>
</dbReference>
<name>A0A0P1EZE3_9RHOB</name>
<dbReference type="GO" id="GO:0009279">
    <property type="term" value="C:cell outer membrane"/>
    <property type="evidence" value="ECO:0007669"/>
    <property type="project" value="TreeGrafter"/>
</dbReference>
<feature type="domain" description="Organic solvent tolerance-like N-terminal" evidence="3">
    <location>
        <begin position="40"/>
        <end position="147"/>
    </location>
</feature>